<sequence length="76" mass="8689">MLLFCIDMVLHQLKVLPQFLEQHQLNVSSTLLLHGVSQPLPDSILLLIDVAIEGNRISRWQPVSSSVYFTNFSRKL</sequence>
<reference evidence="1" key="1">
    <citation type="journal article" date="2023" name="Science">
        <title>Elucidation of the pathway for biosynthesis of saponin adjuvants from the soapbark tree.</title>
        <authorList>
            <person name="Reed J."/>
            <person name="Orme A."/>
            <person name="El-Demerdash A."/>
            <person name="Owen C."/>
            <person name="Martin L.B.B."/>
            <person name="Misra R.C."/>
            <person name="Kikuchi S."/>
            <person name="Rejzek M."/>
            <person name="Martin A.C."/>
            <person name="Harkess A."/>
            <person name="Leebens-Mack J."/>
            <person name="Louveau T."/>
            <person name="Stephenson M.J."/>
            <person name="Osbourn A."/>
        </authorList>
    </citation>
    <scope>NUCLEOTIDE SEQUENCE</scope>
    <source>
        <tissue evidence="1">Leaf</tissue>
    </source>
</reference>
<name>A0AAD7P8U7_QUISA</name>
<accession>A0AAD7P8U7</accession>
<dbReference type="EMBL" id="JARAOO010000013">
    <property type="protein sequence ID" value="KAJ7946020.1"/>
    <property type="molecule type" value="Genomic_DNA"/>
</dbReference>
<comment type="caution">
    <text evidence="1">The sequence shown here is derived from an EMBL/GenBank/DDBJ whole genome shotgun (WGS) entry which is preliminary data.</text>
</comment>
<dbReference type="KEGG" id="qsa:O6P43_031000"/>
<gene>
    <name evidence="1" type="ORF">O6P43_031000</name>
</gene>
<organism evidence="1 2">
    <name type="scientific">Quillaja saponaria</name>
    <name type="common">Soap bark tree</name>
    <dbReference type="NCBI Taxonomy" id="32244"/>
    <lineage>
        <taxon>Eukaryota</taxon>
        <taxon>Viridiplantae</taxon>
        <taxon>Streptophyta</taxon>
        <taxon>Embryophyta</taxon>
        <taxon>Tracheophyta</taxon>
        <taxon>Spermatophyta</taxon>
        <taxon>Magnoliopsida</taxon>
        <taxon>eudicotyledons</taxon>
        <taxon>Gunneridae</taxon>
        <taxon>Pentapetalae</taxon>
        <taxon>rosids</taxon>
        <taxon>fabids</taxon>
        <taxon>Fabales</taxon>
        <taxon>Quillajaceae</taxon>
        <taxon>Quillaja</taxon>
    </lineage>
</organism>
<keyword evidence="2" id="KW-1185">Reference proteome</keyword>
<protein>
    <submittedName>
        <fullName evidence="1">Uncharacterized protein</fullName>
    </submittedName>
</protein>
<evidence type="ECO:0000313" key="1">
    <source>
        <dbReference type="EMBL" id="KAJ7946020.1"/>
    </source>
</evidence>
<evidence type="ECO:0000313" key="2">
    <source>
        <dbReference type="Proteomes" id="UP001163823"/>
    </source>
</evidence>
<dbReference type="AlphaFoldDB" id="A0AAD7P8U7"/>
<dbReference type="Proteomes" id="UP001163823">
    <property type="component" value="Chromosome 13"/>
</dbReference>
<proteinExistence type="predicted"/>